<organism evidence="2 3">
    <name type="scientific">Ideonella lacteola</name>
    <dbReference type="NCBI Taxonomy" id="2984193"/>
    <lineage>
        <taxon>Bacteria</taxon>
        <taxon>Pseudomonadati</taxon>
        <taxon>Pseudomonadota</taxon>
        <taxon>Betaproteobacteria</taxon>
        <taxon>Burkholderiales</taxon>
        <taxon>Sphaerotilaceae</taxon>
        <taxon>Ideonella</taxon>
    </lineage>
</organism>
<dbReference type="InterPro" id="IPR022519">
    <property type="entry name" value="Gloeo/Verruco_rpt"/>
</dbReference>
<evidence type="ECO:0000256" key="1">
    <source>
        <dbReference type="SAM" id="SignalP"/>
    </source>
</evidence>
<dbReference type="NCBIfam" id="TIGR03803">
    <property type="entry name" value="Gloeo_Verruco"/>
    <property type="match status" value="7"/>
</dbReference>
<dbReference type="SUPFAM" id="SSF63829">
    <property type="entry name" value="Calcium-dependent phosphotriesterase"/>
    <property type="match status" value="1"/>
</dbReference>
<keyword evidence="3" id="KW-1185">Reference proteome</keyword>
<evidence type="ECO:0000313" key="3">
    <source>
        <dbReference type="Proteomes" id="UP001371218"/>
    </source>
</evidence>
<comment type="caution">
    <text evidence="2">The sequence shown here is derived from an EMBL/GenBank/DDBJ whole genome shotgun (WGS) entry which is preliminary data.</text>
</comment>
<gene>
    <name evidence="2" type="ORF">AACH06_23540</name>
</gene>
<dbReference type="RefSeq" id="WP_341428230.1">
    <property type="nucleotide sequence ID" value="NZ_JBBUTG010000021.1"/>
</dbReference>
<sequence length="385" mass="39838">MSMLRSHRVLTATTLAVAICAGQPRVAAAADHATVYSMSEVPDGALPQAALTLGSDGLLYSSTSGGGAQHSGTLFSVSTAGSLQVRHAFTGADGSDASARPIQGSDGNFYGITMQGGSQQRGTLYQMTPAGVVTTLHHFGTVPNDGYWPRGTLVQAPDGKLYGVTMAGGKKGLGTVFRISTTGDYEIVHTFSDVGLDAGGPISGLIIGSDGNFYGMSDLRGGFGFGTIYRMSSKGKVKVLHSFDDAADGGGCAAELIEWEGWLYGTCSRGGQSYMGTVVRIRLNGKGFKVLHSFSENEGSGPVSGLVRVGNMFYGTTQWGGPHSRGTVYKISAKGEFTRLWAFGSFSQDGLAPYGGLVLAPDGLLYGTTQIGGANNAGSIYSQAP</sequence>
<keyword evidence="1" id="KW-0732">Signal</keyword>
<evidence type="ECO:0000313" key="2">
    <source>
        <dbReference type="EMBL" id="MEK8033808.1"/>
    </source>
</evidence>
<reference evidence="2 3" key="1">
    <citation type="submission" date="2024-04" db="EMBL/GenBank/DDBJ databases">
        <title>Novel species of the genus Ideonella isolated from streams.</title>
        <authorList>
            <person name="Lu H."/>
        </authorList>
    </citation>
    <scope>NUCLEOTIDE SEQUENCE [LARGE SCALE GENOMIC DNA]</scope>
    <source>
        <strain evidence="2 3">DXS29W</strain>
    </source>
</reference>
<name>A0ABU9BZF1_9BURK</name>
<dbReference type="Proteomes" id="UP001371218">
    <property type="component" value="Unassembled WGS sequence"/>
</dbReference>
<protein>
    <submittedName>
        <fullName evidence="2">Choice-of-anchor tandem repeat GloVer-containing protein</fullName>
    </submittedName>
</protein>
<accession>A0ABU9BZF1</accession>
<proteinExistence type="predicted"/>
<feature type="signal peptide" evidence="1">
    <location>
        <begin position="1"/>
        <end position="29"/>
    </location>
</feature>
<feature type="chain" id="PRO_5045573251" evidence="1">
    <location>
        <begin position="30"/>
        <end position="385"/>
    </location>
</feature>
<dbReference type="EMBL" id="JBBUTG010000021">
    <property type="protein sequence ID" value="MEK8033808.1"/>
    <property type="molecule type" value="Genomic_DNA"/>
</dbReference>